<dbReference type="InterPro" id="IPR011112">
    <property type="entry name" value="Rho-like_N"/>
</dbReference>
<dbReference type="GO" id="GO:0006353">
    <property type="term" value="P:DNA-templated transcription termination"/>
    <property type="evidence" value="ECO:0007669"/>
    <property type="project" value="InterPro"/>
</dbReference>
<dbReference type="Pfam" id="PF07498">
    <property type="entry name" value="Rho_N"/>
    <property type="match status" value="1"/>
</dbReference>
<evidence type="ECO:0000313" key="3">
    <source>
        <dbReference type="Proteomes" id="UP000502179"/>
    </source>
</evidence>
<sequence length="110" mass="12724">MSEEAKKLEKPLEKMTVKELRAIAMEIPEITGVHAMNKEELIAAIKEVWGIKDERSPKAGSMRELKAKIKELRRLAEEAKAKGDKLLWQRYRRKAIQLKKKTRRLAKMAG</sequence>
<evidence type="ECO:0000259" key="1">
    <source>
        <dbReference type="SMART" id="SM00959"/>
    </source>
</evidence>
<protein>
    <recommendedName>
        <fullName evidence="1">Rho termination factor-like N-terminal domain-containing protein</fullName>
    </recommendedName>
</protein>
<dbReference type="RefSeq" id="WP_166032690.1">
    <property type="nucleotide sequence ID" value="NZ_CP048877.1"/>
</dbReference>
<organism evidence="2 3">
    <name type="scientific">Thermosulfuriphilus ammonigenes</name>
    <dbReference type="NCBI Taxonomy" id="1936021"/>
    <lineage>
        <taxon>Bacteria</taxon>
        <taxon>Pseudomonadati</taxon>
        <taxon>Thermodesulfobacteriota</taxon>
        <taxon>Thermodesulfobacteria</taxon>
        <taxon>Thermodesulfobacteriales</taxon>
        <taxon>Thermodesulfobacteriaceae</taxon>
        <taxon>Thermosulfuriphilus</taxon>
    </lineage>
</organism>
<dbReference type="Proteomes" id="UP000502179">
    <property type="component" value="Chromosome"/>
</dbReference>
<dbReference type="EMBL" id="CP048877">
    <property type="protein sequence ID" value="QIJ72473.1"/>
    <property type="molecule type" value="Genomic_DNA"/>
</dbReference>
<reference evidence="2 3" key="1">
    <citation type="submission" date="2020-02" db="EMBL/GenBank/DDBJ databases">
        <title>Genome analysis of Thermosulfuriphilus ammonigenes ST65T, an anaerobic thermophilic chemolithoautotrophic bacterium isolated from a deep-sea hydrothermal vent.</title>
        <authorList>
            <person name="Slobodkina G."/>
            <person name="Allioux M."/>
            <person name="Merkel A."/>
            <person name="Alain K."/>
            <person name="Jebbar M."/>
            <person name="Slobodkin A."/>
        </authorList>
    </citation>
    <scope>NUCLEOTIDE SEQUENCE [LARGE SCALE GENOMIC DNA]</scope>
    <source>
        <strain evidence="2 3">ST65</strain>
    </source>
</reference>
<name>A0A6G7PYJ2_9BACT</name>
<feature type="domain" description="Rho termination factor-like N-terminal" evidence="1">
    <location>
        <begin position="11"/>
        <end position="54"/>
    </location>
</feature>
<dbReference type="KEGG" id="tav:G4V39_09405"/>
<keyword evidence="3" id="KW-1185">Reference proteome</keyword>
<proteinExistence type="predicted"/>
<accession>A0A6G7PYJ2</accession>
<dbReference type="AlphaFoldDB" id="A0A6G7PYJ2"/>
<dbReference type="SMART" id="SM00959">
    <property type="entry name" value="Rho_N"/>
    <property type="match status" value="1"/>
</dbReference>
<evidence type="ECO:0000313" key="2">
    <source>
        <dbReference type="EMBL" id="QIJ72473.1"/>
    </source>
</evidence>
<gene>
    <name evidence="2" type="ORF">G4V39_09405</name>
</gene>